<evidence type="ECO:0000256" key="2">
    <source>
        <dbReference type="ARBA" id="ARBA00009773"/>
    </source>
</evidence>
<organism evidence="7 8">
    <name type="scientific">Candidatus Thiodiazotropha taylori</name>
    <dbReference type="NCBI Taxonomy" id="2792791"/>
    <lineage>
        <taxon>Bacteria</taxon>
        <taxon>Pseudomonadati</taxon>
        <taxon>Pseudomonadota</taxon>
        <taxon>Gammaproteobacteria</taxon>
        <taxon>Chromatiales</taxon>
        <taxon>Sedimenticolaceae</taxon>
        <taxon>Candidatus Thiodiazotropha</taxon>
    </lineage>
</organism>
<dbReference type="InterPro" id="IPR002549">
    <property type="entry name" value="AI-2E-like"/>
</dbReference>
<feature type="transmembrane region" description="Helical" evidence="6">
    <location>
        <begin position="333"/>
        <end position="358"/>
    </location>
</feature>
<feature type="transmembrane region" description="Helical" evidence="6">
    <location>
        <begin position="12"/>
        <end position="31"/>
    </location>
</feature>
<sequence>MNDKSNTPPFQEGFLITLIVLAIAGLVWLFLPFLPTLFFSLIVATATYQLFLKLQHRWKLSDTIAATLMSILIFFTVIAPITYLLIEISLRASELYGSVQGWVDAQDSESLKKIYSDTAKRLPFDIGDQSALLAQLDANLNKLITVAKNTIVFLLRSILSNTAGFLTFVFLSVFALFFFYRDGDDVARYLKVLSPLPNRYDEMLMVRFSSLATVLTISVVVVAVLQGLSFGILMSFMGLPALFLGIGIAVTSFIPVVGSALIWIPVAIYLYVQGEVWQAILVTVWGAVVMGFVIDNILRPVMIQKISKGLPDGGNLGALDHTLLTVLSTLAGLIQFGIIGMLFGPVIAAMAIAIFDVYEQIHGDRLDRENS</sequence>
<evidence type="ECO:0000313" key="8">
    <source>
        <dbReference type="Proteomes" id="UP000770889"/>
    </source>
</evidence>
<dbReference type="Proteomes" id="UP000770889">
    <property type="component" value="Unassembled WGS sequence"/>
</dbReference>
<feature type="transmembrane region" description="Helical" evidence="6">
    <location>
        <begin position="66"/>
        <end position="86"/>
    </location>
</feature>
<dbReference type="GO" id="GO:0016020">
    <property type="term" value="C:membrane"/>
    <property type="evidence" value="ECO:0007669"/>
    <property type="project" value="UniProtKB-SubCell"/>
</dbReference>
<feature type="transmembrane region" description="Helical" evidence="6">
    <location>
        <begin position="158"/>
        <end position="180"/>
    </location>
</feature>
<evidence type="ECO:0000256" key="3">
    <source>
        <dbReference type="ARBA" id="ARBA00022692"/>
    </source>
</evidence>
<keyword evidence="3 6" id="KW-0812">Transmembrane</keyword>
<proteinExistence type="inferred from homology"/>
<dbReference type="EMBL" id="JAHHGM010000007">
    <property type="protein sequence ID" value="MBT2989213.1"/>
    <property type="molecule type" value="Genomic_DNA"/>
</dbReference>
<dbReference type="PANTHER" id="PTHR21716">
    <property type="entry name" value="TRANSMEMBRANE PROTEIN"/>
    <property type="match status" value="1"/>
</dbReference>
<dbReference type="Pfam" id="PF01594">
    <property type="entry name" value="AI-2E_transport"/>
    <property type="match status" value="1"/>
</dbReference>
<feature type="transmembrane region" description="Helical" evidence="6">
    <location>
        <begin position="276"/>
        <end position="294"/>
    </location>
</feature>
<comment type="caution">
    <text evidence="7">The sequence shown here is derived from an EMBL/GenBank/DDBJ whole genome shotgun (WGS) entry which is preliminary data.</text>
</comment>
<gene>
    <name evidence="7" type="ORF">KME65_09635</name>
</gene>
<evidence type="ECO:0000256" key="1">
    <source>
        <dbReference type="ARBA" id="ARBA00004141"/>
    </source>
</evidence>
<feature type="transmembrane region" description="Helical" evidence="6">
    <location>
        <begin position="242"/>
        <end position="264"/>
    </location>
</feature>
<evidence type="ECO:0000256" key="6">
    <source>
        <dbReference type="SAM" id="Phobius"/>
    </source>
</evidence>
<dbReference type="AlphaFoldDB" id="A0A944MC65"/>
<comment type="similarity">
    <text evidence="2">Belongs to the autoinducer-2 exporter (AI-2E) (TC 2.A.86) family.</text>
</comment>
<evidence type="ECO:0000256" key="4">
    <source>
        <dbReference type="ARBA" id="ARBA00022989"/>
    </source>
</evidence>
<accession>A0A944MC65</accession>
<comment type="subcellular location">
    <subcellularLocation>
        <location evidence="1">Membrane</location>
        <topology evidence="1">Multi-pass membrane protein</topology>
    </subcellularLocation>
</comment>
<feature type="transmembrane region" description="Helical" evidence="6">
    <location>
        <begin position="208"/>
        <end position="236"/>
    </location>
</feature>
<keyword evidence="5 6" id="KW-0472">Membrane</keyword>
<protein>
    <submittedName>
        <fullName evidence="7">AI-2E family transporter</fullName>
    </submittedName>
</protein>
<reference evidence="7 8" key="1">
    <citation type="submission" date="2021-05" db="EMBL/GenBank/DDBJ databases">
        <title>Genetic and Functional Diversity in Clade A Lucinid endosymbionts from the Bahamas.</title>
        <authorList>
            <person name="Giani N.M."/>
            <person name="Engel A.S."/>
            <person name="Campbell B.J."/>
        </authorList>
    </citation>
    <scope>NUCLEOTIDE SEQUENCE [LARGE SCALE GENOMIC DNA]</scope>
    <source>
        <strain evidence="7">LUC16012Gg_MoonRockCtena</strain>
    </source>
</reference>
<evidence type="ECO:0000256" key="5">
    <source>
        <dbReference type="ARBA" id="ARBA00023136"/>
    </source>
</evidence>
<name>A0A944MC65_9GAMM</name>
<keyword evidence="4 6" id="KW-1133">Transmembrane helix</keyword>
<evidence type="ECO:0000313" key="7">
    <source>
        <dbReference type="EMBL" id="MBT2989213.1"/>
    </source>
</evidence>
<dbReference type="PANTHER" id="PTHR21716:SF4">
    <property type="entry name" value="TRANSMEMBRANE PROTEIN 245"/>
    <property type="match status" value="1"/>
</dbReference>